<keyword evidence="8 9" id="KW-0472">Membrane</keyword>
<evidence type="ECO:0000256" key="4">
    <source>
        <dbReference type="ARBA" id="ARBA00022692"/>
    </source>
</evidence>
<comment type="subcellular location">
    <subcellularLocation>
        <location evidence="1">Membrane</location>
        <topology evidence="1">Single-pass type IV membrane protein</topology>
    </subcellularLocation>
</comment>
<dbReference type="GO" id="GO:0031201">
    <property type="term" value="C:SNARE complex"/>
    <property type="evidence" value="ECO:0007669"/>
    <property type="project" value="TreeGrafter"/>
</dbReference>
<dbReference type="SUPFAM" id="SSF47661">
    <property type="entry name" value="t-snare proteins"/>
    <property type="match status" value="1"/>
</dbReference>
<keyword evidence="5" id="KW-0653">Protein transport</keyword>
<dbReference type="InterPro" id="IPR000727">
    <property type="entry name" value="T_SNARE_dom"/>
</dbReference>
<dbReference type="Proteomes" id="UP000728185">
    <property type="component" value="Unassembled WGS sequence"/>
</dbReference>
<dbReference type="InterPro" id="IPR010989">
    <property type="entry name" value="SNARE"/>
</dbReference>
<dbReference type="Gene3D" id="1.20.5.110">
    <property type="match status" value="1"/>
</dbReference>
<dbReference type="PANTHER" id="PTHR15959">
    <property type="entry name" value="SYNTAXIN-18"/>
    <property type="match status" value="1"/>
</dbReference>
<dbReference type="AlphaFoldDB" id="A0A8E0S6W2"/>
<evidence type="ECO:0000313" key="12">
    <source>
        <dbReference type="Proteomes" id="UP000728185"/>
    </source>
</evidence>
<dbReference type="EMBL" id="LUCM01001652">
    <property type="protein sequence ID" value="KAA0198553.1"/>
    <property type="molecule type" value="Genomic_DNA"/>
</dbReference>
<evidence type="ECO:0000259" key="10">
    <source>
        <dbReference type="PROSITE" id="PS50192"/>
    </source>
</evidence>
<dbReference type="PROSITE" id="PS50192">
    <property type="entry name" value="T_SNARE"/>
    <property type="match status" value="1"/>
</dbReference>
<sequence>MACDISRVFHTLIRAIQATDETKSRVRDQSERTANIFSFWNRAGRLRSSLEILANYVRRVQQLTATSVGNSFKQRVHSELTSQVTDLIEQCTSLLIQLKEISLLDDNGQKLTASQPQLHQHRKVIYETLEGELNKLRQLRDAETDRQRHLMELTGSLASGVRSLSPSSLRFDGIKSITKKDPNALEEDVDAAVRNRKKPLTSAPESGVSNDHRVMEQPDLTNAEVQALELENRLLYNHLSNQRDDITQVARAITEIGRLNQTLSMHLTDQLEATQQISTNLVNTTENVAHGNEQLRAALSNKASMQFWILFVLVVLTFSLHFLDWYYP</sequence>
<evidence type="ECO:0000256" key="3">
    <source>
        <dbReference type="ARBA" id="ARBA00022448"/>
    </source>
</evidence>
<evidence type="ECO:0000256" key="6">
    <source>
        <dbReference type="ARBA" id="ARBA00022989"/>
    </source>
</evidence>
<dbReference type="GO" id="GO:0015031">
    <property type="term" value="P:protein transport"/>
    <property type="evidence" value="ECO:0007669"/>
    <property type="project" value="UniProtKB-KW"/>
</dbReference>
<evidence type="ECO:0000256" key="8">
    <source>
        <dbReference type="ARBA" id="ARBA00023136"/>
    </source>
</evidence>
<accession>A0A8E0S6W2</accession>
<keyword evidence="4 9" id="KW-0812">Transmembrane</keyword>
<evidence type="ECO:0000256" key="5">
    <source>
        <dbReference type="ARBA" id="ARBA00022927"/>
    </source>
</evidence>
<evidence type="ECO:0000313" key="11">
    <source>
        <dbReference type="EMBL" id="KAA0198553.1"/>
    </source>
</evidence>
<comment type="caution">
    <text evidence="11">The sequence shown here is derived from an EMBL/GenBank/DDBJ whole genome shotgun (WGS) entry which is preliminary data.</text>
</comment>
<name>A0A8E0S6W2_9TREM</name>
<gene>
    <name evidence="11" type="ORF">FBUS_08400</name>
</gene>
<evidence type="ECO:0000256" key="1">
    <source>
        <dbReference type="ARBA" id="ARBA00004211"/>
    </source>
</evidence>
<evidence type="ECO:0000256" key="2">
    <source>
        <dbReference type="ARBA" id="ARBA00009063"/>
    </source>
</evidence>
<keyword evidence="12" id="KW-1185">Reference proteome</keyword>
<feature type="domain" description="T-SNARE coiled-coil homology" evidence="10">
    <location>
        <begin position="236"/>
        <end position="298"/>
    </location>
</feature>
<keyword evidence="3" id="KW-0813">Transport</keyword>
<protein>
    <submittedName>
        <fullName evidence="11">Anaphase-promoting complex subunit 4</fullName>
    </submittedName>
</protein>
<dbReference type="GO" id="GO:0006890">
    <property type="term" value="P:retrograde vesicle-mediated transport, Golgi to endoplasmic reticulum"/>
    <property type="evidence" value="ECO:0007669"/>
    <property type="project" value="TreeGrafter"/>
</dbReference>
<dbReference type="OrthoDB" id="342981at2759"/>
<evidence type="ECO:0000256" key="7">
    <source>
        <dbReference type="ARBA" id="ARBA00023054"/>
    </source>
</evidence>
<keyword evidence="7" id="KW-0175">Coiled coil</keyword>
<comment type="similarity">
    <text evidence="2">Belongs to the syntaxin family.</text>
</comment>
<reference evidence="11" key="1">
    <citation type="submission" date="2019-05" db="EMBL/GenBank/DDBJ databases">
        <title>Annotation for the trematode Fasciolopsis buski.</title>
        <authorList>
            <person name="Choi Y.-J."/>
        </authorList>
    </citation>
    <scope>NUCLEOTIDE SEQUENCE</scope>
    <source>
        <strain evidence="11">HT</strain>
        <tissue evidence="11">Whole worm</tissue>
    </source>
</reference>
<keyword evidence="6 9" id="KW-1133">Transmembrane helix</keyword>
<proteinExistence type="inferred from homology"/>
<dbReference type="GO" id="GO:0005783">
    <property type="term" value="C:endoplasmic reticulum"/>
    <property type="evidence" value="ECO:0007669"/>
    <property type="project" value="TreeGrafter"/>
</dbReference>
<organism evidence="11 12">
    <name type="scientific">Fasciolopsis buskii</name>
    <dbReference type="NCBI Taxonomy" id="27845"/>
    <lineage>
        <taxon>Eukaryota</taxon>
        <taxon>Metazoa</taxon>
        <taxon>Spiralia</taxon>
        <taxon>Lophotrochozoa</taxon>
        <taxon>Platyhelminthes</taxon>
        <taxon>Trematoda</taxon>
        <taxon>Digenea</taxon>
        <taxon>Plagiorchiida</taxon>
        <taxon>Echinostomata</taxon>
        <taxon>Echinostomatoidea</taxon>
        <taxon>Fasciolidae</taxon>
        <taxon>Fasciolopsis</taxon>
    </lineage>
</organism>
<feature type="transmembrane region" description="Helical" evidence="9">
    <location>
        <begin position="307"/>
        <end position="327"/>
    </location>
</feature>
<dbReference type="PANTHER" id="PTHR15959:SF0">
    <property type="entry name" value="SYNTAXIN-18"/>
    <property type="match status" value="1"/>
</dbReference>
<evidence type="ECO:0000256" key="9">
    <source>
        <dbReference type="SAM" id="Phobius"/>
    </source>
</evidence>